<name>G7Y955_CLOSI</name>
<feature type="compositionally biased region" description="Polar residues" evidence="1">
    <location>
        <begin position="536"/>
        <end position="546"/>
    </location>
</feature>
<reference evidence="3" key="1">
    <citation type="journal article" date="2011" name="Genome Biol.">
        <title>The draft genome of the carcinogenic human liver fluke Clonorchis sinensis.</title>
        <authorList>
            <person name="Wang X."/>
            <person name="Chen W."/>
            <person name="Huang Y."/>
            <person name="Sun J."/>
            <person name="Men J."/>
            <person name="Liu H."/>
            <person name="Luo F."/>
            <person name="Guo L."/>
            <person name="Lv X."/>
            <person name="Deng C."/>
            <person name="Zhou C."/>
            <person name="Fan Y."/>
            <person name="Li X."/>
            <person name="Huang L."/>
            <person name="Hu Y."/>
            <person name="Liang C."/>
            <person name="Hu X."/>
            <person name="Xu J."/>
            <person name="Yu X."/>
        </authorList>
    </citation>
    <scope>NUCLEOTIDE SEQUENCE [LARGE SCALE GENOMIC DNA]</scope>
    <source>
        <strain evidence="3">Henan</strain>
    </source>
</reference>
<feature type="region of interest" description="Disordered" evidence="1">
    <location>
        <begin position="403"/>
        <end position="485"/>
    </location>
</feature>
<keyword evidence="4" id="KW-1185">Reference proteome</keyword>
<feature type="region of interest" description="Disordered" evidence="1">
    <location>
        <begin position="184"/>
        <end position="240"/>
    </location>
</feature>
<sequence length="614" mass="67602">MSNGLPEEMELISVGDGEAGQSSTPSKAICHVGRMPGDGNPVDLSQGYIICYCDTVECQAAGMHECKAEFYCYTVFKISSTVNERSQIDSDSPAAVATNELSQTVAGRGCVTNDYMDMCARPPYRTHPNTATLMTKCCRDAWCNSDKNSNQLPEPRTQTKIPVWSNSLDVHFTGPVQQSFSARAQNNHDPAPELTRMVPEKHQRTVGQSGLMPESKRSSKQSVQDKDRSNSKEEASDPTDTGSLVRLFLQKPVLFTFGMTLAVMLLVFSILLATVLTYRQRRGIRDRKCGLVTESYASLPHVYVNRANHLGVTAKGSKSEVMEPDLWTTRYTPICCCCREKLPNTYEFGEGLLNSTCERSAKLDGKIGHQLATKGYGYRFSHAGVIVNQIPAIQQTSMWVKDQQQLNSKTPNTSFNSNLGRSSSGQLNDTSYSPKTSNPRQHNSIPPFNTLWHMESENTGGLEDHGSTGLSRPSVGTESSDNTKPESLYVNECSLQITQMRGQTTQSLTATNSVERTTTTTLGSHGVHDMPEVSRQRGTGATSSVGEESRNGMEFESVIRRETEQSGPRTSCLSVGKQIAVQPFVGLANFRRAEELQEELVTPYAEVELSLNYI</sequence>
<evidence type="ECO:0000313" key="3">
    <source>
        <dbReference type="EMBL" id="GAA49490.1"/>
    </source>
</evidence>
<keyword evidence="2" id="KW-0472">Membrane</keyword>
<organism evidence="3 4">
    <name type="scientific">Clonorchis sinensis</name>
    <name type="common">Chinese liver fluke</name>
    <dbReference type="NCBI Taxonomy" id="79923"/>
    <lineage>
        <taxon>Eukaryota</taxon>
        <taxon>Metazoa</taxon>
        <taxon>Spiralia</taxon>
        <taxon>Lophotrochozoa</taxon>
        <taxon>Platyhelminthes</taxon>
        <taxon>Trematoda</taxon>
        <taxon>Digenea</taxon>
        <taxon>Opisthorchiida</taxon>
        <taxon>Opisthorchiata</taxon>
        <taxon>Opisthorchiidae</taxon>
        <taxon>Clonorchis</taxon>
    </lineage>
</organism>
<dbReference type="EMBL" id="DF142963">
    <property type="protein sequence ID" value="GAA49490.1"/>
    <property type="molecule type" value="Genomic_DNA"/>
</dbReference>
<accession>G7Y955</accession>
<feature type="region of interest" description="Disordered" evidence="1">
    <location>
        <begin position="521"/>
        <end position="554"/>
    </location>
</feature>
<reference key="2">
    <citation type="submission" date="2011-10" db="EMBL/GenBank/DDBJ databases">
        <title>The genome and transcriptome sequence of Clonorchis sinensis provide insights into the carcinogenic liver fluke.</title>
        <authorList>
            <person name="Wang X."/>
            <person name="Huang Y."/>
            <person name="Chen W."/>
            <person name="Liu H."/>
            <person name="Guo L."/>
            <person name="Chen Y."/>
            <person name="Luo F."/>
            <person name="Zhou W."/>
            <person name="Sun J."/>
            <person name="Mao Q."/>
            <person name="Liang P."/>
            <person name="Zhou C."/>
            <person name="Tian Y."/>
            <person name="Men J."/>
            <person name="Lv X."/>
            <person name="Huang L."/>
            <person name="Zhou J."/>
            <person name="Hu Y."/>
            <person name="Li R."/>
            <person name="Zhang F."/>
            <person name="Lei H."/>
            <person name="Li X."/>
            <person name="Hu X."/>
            <person name="Liang C."/>
            <person name="Xu J."/>
            <person name="Wu Z."/>
            <person name="Yu X."/>
        </authorList>
    </citation>
    <scope>NUCLEOTIDE SEQUENCE</scope>
    <source>
        <strain>Henan</strain>
    </source>
</reference>
<dbReference type="AlphaFoldDB" id="G7Y955"/>
<protein>
    <submittedName>
        <fullName evidence="3">Uncharacterized protein</fullName>
    </submittedName>
</protein>
<keyword evidence="2" id="KW-0812">Transmembrane</keyword>
<feature type="compositionally biased region" description="Basic and acidic residues" evidence="1">
    <location>
        <begin position="223"/>
        <end position="235"/>
    </location>
</feature>
<feature type="compositionally biased region" description="Polar residues" evidence="1">
    <location>
        <begin position="403"/>
        <end position="447"/>
    </location>
</feature>
<gene>
    <name evidence="3" type="ORF">CLF_103145</name>
</gene>
<feature type="transmembrane region" description="Helical" evidence="2">
    <location>
        <begin position="253"/>
        <end position="278"/>
    </location>
</feature>
<evidence type="ECO:0000256" key="1">
    <source>
        <dbReference type="SAM" id="MobiDB-lite"/>
    </source>
</evidence>
<proteinExistence type="predicted"/>
<feature type="compositionally biased region" description="Basic and acidic residues" evidence="1">
    <location>
        <begin position="526"/>
        <end position="535"/>
    </location>
</feature>
<keyword evidence="2" id="KW-1133">Transmembrane helix</keyword>
<evidence type="ECO:0000313" key="4">
    <source>
        <dbReference type="Proteomes" id="UP000008909"/>
    </source>
</evidence>
<evidence type="ECO:0000256" key="2">
    <source>
        <dbReference type="SAM" id="Phobius"/>
    </source>
</evidence>
<dbReference type="Proteomes" id="UP000008909">
    <property type="component" value="Unassembled WGS sequence"/>
</dbReference>
<feature type="compositionally biased region" description="Polar residues" evidence="1">
    <location>
        <begin position="468"/>
        <end position="482"/>
    </location>
</feature>